<dbReference type="Proteomes" id="UP001558632">
    <property type="component" value="Unassembled WGS sequence"/>
</dbReference>
<dbReference type="Pfam" id="PF01391">
    <property type="entry name" value="Collagen"/>
    <property type="match status" value="1"/>
</dbReference>
<gene>
    <name evidence="6" type="ORF">TSPI_10586</name>
</gene>
<evidence type="ECO:0000256" key="3">
    <source>
        <dbReference type="SAM" id="SignalP"/>
    </source>
</evidence>
<evidence type="ECO:0000313" key="7">
    <source>
        <dbReference type="Proteomes" id="UP001558632"/>
    </source>
</evidence>
<dbReference type="Gene3D" id="3.40.33.10">
    <property type="entry name" value="CAP"/>
    <property type="match status" value="1"/>
</dbReference>
<reference evidence="6 7" key="1">
    <citation type="submission" date="2024-07" db="EMBL/GenBank/DDBJ databases">
        <title>Enhanced genomic and transcriptomic resources for Trichinella pseudospiralis and T. spiralis underpin the discovery of pronounced molecular differences between stages and species.</title>
        <authorList>
            <person name="Pasi K.K."/>
            <person name="La Rosa G."/>
            <person name="Gomez-Morales M.A."/>
            <person name="Tosini F."/>
            <person name="Sumanam S."/>
            <person name="Young N.D."/>
            <person name="Chang B.C."/>
            <person name="Robin G.B."/>
        </authorList>
    </citation>
    <scope>NUCLEOTIDE SEQUENCE [LARGE SCALE GENOMIC DNA]</scope>
    <source>
        <strain evidence="6">ISS534</strain>
    </source>
</reference>
<keyword evidence="7" id="KW-1185">Reference proteome</keyword>
<organism evidence="6 7">
    <name type="scientific">Trichinella spiralis</name>
    <name type="common">Trichina worm</name>
    <dbReference type="NCBI Taxonomy" id="6334"/>
    <lineage>
        <taxon>Eukaryota</taxon>
        <taxon>Metazoa</taxon>
        <taxon>Ecdysozoa</taxon>
        <taxon>Nematoda</taxon>
        <taxon>Enoplea</taxon>
        <taxon>Dorylaimia</taxon>
        <taxon>Trichinellida</taxon>
        <taxon>Trichinellidae</taxon>
        <taxon>Trichinella</taxon>
    </lineage>
</organism>
<dbReference type="InterPro" id="IPR008160">
    <property type="entry name" value="Collagen"/>
</dbReference>
<accession>A0ABR3KMD7</accession>
<feature type="domain" description="SCP" evidence="4">
    <location>
        <begin position="31"/>
        <end position="197"/>
    </location>
</feature>
<evidence type="ECO:0000259" key="4">
    <source>
        <dbReference type="SMART" id="SM00198"/>
    </source>
</evidence>
<dbReference type="CDD" id="cd05380">
    <property type="entry name" value="CAP_euk"/>
    <property type="match status" value="1"/>
</dbReference>
<evidence type="ECO:0000256" key="1">
    <source>
        <dbReference type="ARBA" id="ARBA00022737"/>
    </source>
</evidence>
<feature type="compositionally biased region" description="Pro residues" evidence="2">
    <location>
        <begin position="552"/>
        <end position="561"/>
    </location>
</feature>
<feature type="chain" id="PRO_5045949147" evidence="3">
    <location>
        <begin position="20"/>
        <end position="561"/>
    </location>
</feature>
<dbReference type="GO" id="GO:0005581">
    <property type="term" value="C:collagen trimer"/>
    <property type="evidence" value="ECO:0007669"/>
    <property type="project" value="UniProtKB-KW"/>
</dbReference>
<sequence>MRLLIFSLLCTLIFFHAKGGRLLIGRPLSMNAREAILNYHNKLRQDLANGNVHDQPKAVNMQKLKWSKALAEKALAWASKCNYQHSDLKSYCGTAGFYNVGENIAYASISNENIEDESEVIRLMKETAQSWWDEYKYYRYDTRGCSRVCSHYTQMASATVHKVGCAFTVCQPLSRVRWSGRAYFMVCNYGNGDNWSNRPPYITGSEMKCPPTYATVENGLCSGRRKLPKHLCIDVESKENCQFWKRSVVLSTATVAACIISVPWMYSYLQTVQSELEDEINFCQSRTNDLQGEIGMIVNGMNRREKRRALFVRPTRGSNYAAPIYQKVSAYSVNDYAKEASRQQGYSTAADVCPPSCYTSGAQQNGASGGGAYGAAIELPKPGDICCTCHQGPAGPPGPPGPSGQDGEDGLPGMPGKPGKNATPGSHQPIPAPPCIKCLEAAPGPPGRPGPPGLRGEPGNPGQPGRLGRQGYRGAPGKLIYRPGPPGKPGLPGPMGPPGCQGNRGLNGKPGSPGDIGMPGEPGYPGHAGQAGQRGPMGDMGTTGVTGSCSHCPPPRTAPGY</sequence>
<protein>
    <submittedName>
        <fullName evidence="6">Collagen alpha-5(VI) chain</fullName>
    </submittedName>
</protein>
<dbReference type="SMART" id="SM00198">
    <property type="entry name" value="SCP"/>
    <property type="match status" value="1"/>
</dbReference>
<feature type="signal peptide" evidence="3">
    <location>
        <begin position="1"/>
        <end position="19"/>
    </location>
</feature>
<name>A0ABR3KMD7_TRISP</name>
<dbReference type="InterPro" id="IPR001283">
    <property type="entry name" value="CRISP-related"/>
</dbReference>
<dbReference type="PANTHER" id="PTHR24637:SF365">
    <property type="entry name" value="NEMATODE CUTICLE COLLAGEN N-TERMINAL DOMAIN-CONTAINING PROTEIN"/>
    <property type="match status" value="1"/>
</dbReference>
<keyword evidence="6" id="KW-0176">Collagen</keyword>
<feature type="compositionally biased region" description="Pro residues" evidence="2">
    <location>
        <begin position="443"/>
        <end position="452"/>
    </location>
</feature>
<dbReference type="InterPro" id="IPR035940">
    <property type="entry name" value="CAP_sf"/>
</dbReference>
<dbReference type="InterPro" id="IPR014044">
    <property type="entry name" value="CAP_dom"/>
</dbReference>
<feature type="region of interest" description="Disordered" evidence="2">
    <location>
        <begin position="392"/>
        <end position="561"/>
    </location>
</feature>
<feature type="compositionally biased region" description="Pro residues" evidence="2">
    <location>
        <begin position="483"/>
        <end position="497"/>
    </location>
</feature>
<dbReference type="EMBL" id="JBEUSY010000251">
    <property type="protein sequence ID" value="KAL1241590.1"/>
    <property type="molecule type" value="Genomic_DNA"/>
</dbReference>
<proteinExistence type="predicted"/>
<dbReference type="PANTHER" id="PTHR24637">
    <property type="entry name" value="COLLAGEN"/>
    <property type="match status" value="1"/>
</dbReference>
<dbReference type="Pfam" id="PF00188">
    <property type="entry name" value="CAP"/>
    <property type="match status" value="1"/>
</dbReference>
<feature type="domain" description="Nematode cuticle collagen N-terminal" evidence="5">
    <location>
        <begin position="246"/>
        <end position="294"/>
    </location>
</feature>
<evidence type="ECO:0000256" key="2">
    <source>
        <dbReference type="SAM" id="MobiDB-lite"/>
    </source>
</evidence>
<comment type="caution">
    <text evidence="6">The sequence shown here is derived from an EMBL/GenBank/DDBJ whole genome shotgun (WGS) entry which is preliminary data.</text>
</comment>
<dbReference type="InterPro" id="IPR002486">
    <property type="entry name" value="Col_cuticle_N"/>
</dbReference>
<evidence type="ECO:0000259" key="5">
    <source>
        <dbReference type="SMART" id="SM01088"/>
    </source>
</evidence>
<evidence type="ECO:0000313" key="6">
    <source>
        <dbReference type="EMBL" id="KAL1241590.1"/>
    </source>
</evidence>
<dbReference type="SMART" id="SM01088">
    <property type="entry name" value="Col_cuticle_N"/>
    <property type="match status" value="1"/>
</dbReference>
<dbReference type="Pfam" id="PF01484">
    <property type="entry name" value="Col_cuticle_N"/>
    <property type="match status" value="1"/>
</dbReference>
<dbReference type="PRINTS" id="PR00837">
    <property type="entry name" value="V5TPXLIKE"/>
</dbReference>
<keyword evidence="1" id="KW-0677">Repeat</keyword>
<dbReference type="SUPFAM" id="SSF55797">
    <property type="entry name" value="PR-1-like"/>
    <property type="match status" value="1"/>
</dbReference>
<keyword evidence="3" id="KW-0732">Signal</keyword>